<dbReference type="InterPro" id="IPR012334">
    <property type="entry name" value="Pectin_lyas_fold"/>
</dbReference>
<dbReference type="SMART" id="SM00710">
    <property type="entry name" value="PbH1"/>
    <property type="match status" value="5"/>
</dbReference>
<dbReference type="SUPFAM" id="SSF49785">
    <property type="entry name" value="Galactose-binding domain-like"/>
    <property type="match status" value="1"/>
</dbReference>
<dbReference type="InterPro" id="IPR039448">
    <property type="entry name" value="Beta_helix"/>
</dbReference>
<dbReference type="Gene3D" id="2.60.120.260">
    <property type="entry name" value="Galactose-binding domain-like"/>
    <property type="match status" value="1"/>
</dbReference>
<dbReference type="InterPro" id="IPR006626">
    <property type="entry name" value="PbH1"/>
</dbReference>
<dbReference type="SUPFAM" id="SSF51126">
    <property type="entry name" value="Pectin lyase-like"/>
    <property type="match status" value="1"/>
</dbReference>
<evidence type="ECO:0008006" key="5">
    <source>
        <dbReference type="Google" id="ProtNLM"/>
    </source>
</evidence>
<feature type="domain" description="Right handed beta helix" evidence="2">
    <location>
        <begin position="134"/>
        <end position="297"/>
    </location>
</feature>
<keyword evidence="4" id="KW-1185">Reference proteome</keyword>
<evidence type="ECO:0000259" key="2">
    <source>
        <dbReference type="Pfam" id="PF13229"/>
    </source>
</evidence>
<comment type="caution">
    <text evidence="3">The sequence shown here is derived from an EMBL/GenBank/DDBJ whole genome shotgun (WGS) entry which is preliminary data.</text>
</comment>
<feature type="domain" description="F5/8 type C" evidence="1">
    <location>
        <begin position="537"/>
        <end position="650"/>
    </location>
</feature>
<dbReference type="InterPro" id="IPR011050">
    <property type="entry name" value="Pectin_lyase_fold/virulence"/>
</dbReference>
<sequence>MALQLDQYGWSILPVYPNQLYVDSVNGNDANIGSITAPLKTINAAVGKLKPNTVVNTQINLKRGCTYNEALNNWWRYSNATLTAYGSGARPIVCHPAGNGNSTIHTAAKNVQFVSIDFVCGGHDPSLPTYGPANQAYGIWMDSGTNNVTIEDCRFEFFFQSIAASGGGTQFLDGLTVRRSVICDSHSASGHAQGAWLLMCSNCLFEECILDHNGWAQDASGKVYGQLDMFSHDVYGSDDGLLANVTFRNCMISRGGGNGLLLRQGGTVTGNLFIENGIHGQNLVIGGDNSTVNGNVFIGMLNTYVTPKGGGVDFEAANGTIADNLFIGVGPTWVGTGANAGPSQGWFILIDNVRESVTNPTKPMTVNVTNNIVYNYGGDGVYINNTTRDVINLTNNCVLGNTRKLINFPAMFTGITLSGNHWTIGANGPYGTGSFFYNGGANHNFAQFLKDSGAKDDQVAPKFVDATRTLETYAASIGLAADGPTLIAAMKNICKYNWNTALLPETIVGYLMEGYTISGLPTKLTGTIIGTQGSWNNVGNTLDKAFDGNGGTFFDGPVANGCWVGLDLGSPKVITSINFEPREGWTGYTARMVGGQFQGSNDPNFSYPTTLYTIATTPTPNDTVAIASTEAFRYVRYMSPDNSYGNIAELSFIGM</sequence>
<reference evidence="3" key="1">
    <citation type="submission" date="2024-02" db="EMBL/GenBank/DDBJ databases">
        <authorList>
            <consortium name="ELIXIR-Norway"/>
            <consortium name="Elixir Norway"/>
        </authorList>
    </citation>
    <scope>NUCLEOTIDE SEQUENCE</scope>
</reference>
<evidence type="ECO:0000259" key="1">
    <source>
        <dbReference type="Pfam" id="PF00754"/>
    </source>
</evidence>
<protein>
    <recommendedName>
        <fullName evidence="5">F5/8 type C domain-containing protein</fullName>
    </recommendedName>
</protein>
<dbReference type="EMBL" id="CAXAQS010000347">
    <property type="protein sequence ID" value="CAK9251257.1"/>
    <property type="molecule type" value="Genomic_DNA"/>
</dbReference>
<dbReference type="Pfam" id="PF13229">
    <property type="entry name" value="Beta_helix"/>
    <property type="match status" value="1"/>
</dbReference>
<dbReference type="InterPro" id="IPR008979">
    <property type="entry name" value="Galactose-bd-like_sf"/>
</dbReference>
<dbReference type="Gene3D" id="2.160.20.10">
    <property type="entry name" value="Single-stranded right-handed beta-helix, Pectin lyase-like"/>
    <property type="match status" value="2"/>
</dbReference>
<accession>A0ABP0VA11</accession>
<organism evidence="3 4">
    <name type="scientific">Sphagnum jensenii</name>
    <dbReference type="NCBI Taxonomy" id="128206"/>
    <lineage>
        <taxon>Eukaryota</taxon>
        <taxon>Viridiplantae</taxon>
        <taxon>Streptophyta</taxon>
        <taxon>Embryophyta</taxon>
        <taxon>Bryophyta</taxon>
        <taxon>Sphagnophytina</taxon>
        <taxon>Sphagnopsida</taxon>
        <taxon>Sphagnales</taxon>
        <taxon>Sphagnaceae</taxon>
        <taxon>Sphagnum</taxon>
    </lineage>
</organism>
<dbReference type="InterPro" id="IPR000421">
    <property type="entry name" value="FA58C"/>
</dbReference>
<dbReference type="Proteomes" id="UP001497444">
    <property type="component" value="Unassembled WGS sequence"/>
</dbReference>
<evidence type="ECO:0000313" key="3">
    <source>
        <dbReference type="EMBL" id="CAK9251257.1"/>
    </source>
</evidence>
<dbReference type="Pfam" id="PF00754">
    <property type="entry name" value="F5_F8_type_C"/>
    <property type="match status" value="1"/>
</dbReference>
<gene>
    <name evidence="3" type="ORF">CSSPJE1EN1_LOCUS26635</name>
</gene>
<name>A0ABP0VA11_9BRYO</name>
<proteinExistence type="predicted"/>
<evidence type="ECO:0000313" key="4">
    <source>
        <dbReference type="Proteomes" id="UP001497444"/>
    </source>
</evidence>